<comment type="caution">
    <text evidence="2">The sequence shown here is derived from an EMBL/GenBank/DDBJ whole genome shotgun (WGS) entry which is preliminary data.</text>
</comment>
<feature type="compositionally biased region" description="Acidic residues" evidence="1">
    <location>
        <begin position="189"/>
        <end position="198"/>
    </location>
</feature>
<dbReference type="InterPro" id="IPR039879">
    <property type="entry name" value="EFC10"/>
</dbReference>
<dbReference type="PANTHER" id="PTHR21847">
    <property type="entry name" value="EF-HAND CALCIUM-BINDING DOMAIN-CONTAINING PROTEIN 10"/>
    <property type="match status" value="1"/>
</dbReference>
<accession>A0AAD7Y6W5</accession>
<feature type="region of interest" description="Disordered" evidence="1">
    <location>
        <begin position="1"/>
        <end position="26"/>
    </location>
</feature>
<protein>
    <submittedName>
        <fullName evidence="2">Uncharacterized protein</fullName>
    </submittedName>
</protein>
<evidence type="ECO:0000256" key="1">
    <source>
        <dbReference type="SAM" id="MobiDB-lite"/>
    </source>
</evidence>
<proteinExistence type="predicted"/>
<reference evidence="2" key="1">
    <citation type="submission" date="2023-03" db="EMBL/GenBank/DDBJ databases">
        <title>Chromosome-level genomes of two armyworms, Mythimna separata and Mythimna loreyi, provide insights into the biosynthesis and reception of sex pheromones.</title>
        <authorList>
            <person name="Zhao H."/>
        </authorList>
    </citation>
    <scope>NUCLEOTIDE SEQUENCE</scope>
    <source>
        <strain evidence="2">BeijingLab</strain>
        <tissue evidence="2">Pupa</tissue>
    </source>
</reference>
<organism evidence="2 3">
    <name type="scientific">Mythimna separata</name>
    <name type="common">Oriental armyworm</name>
    <name type="synonym">Pseudaletia separata</name>
    <dbReference type="NCBI Taxonomy" id="271217"/>
    <lineage>
        <taxon>Eukaryota</taxon>
        <taxon>Metazoa</taxon>
        <taxon>Ecdysozoa</taxon>
        <taxon>Arthropoda</taxon>
        <taxon>Hexapoda</taxon>
        <taxon>Insecta</taxon>
        <taxon>Pterygota</taxon>
        <taxon>Neoptera</taxon>
        <taxon>Endopterygota</taxon>
        <taxon>Lepidoptera</taxon>
        <taxon>Glossata</taxon>
        <taxon>Ditrysia</taxon>
        <taxon>Noctuoidea</taxon>
        <taxon>Noctuidae</taxon>
        <taxon>Noctuinae</taxon>
        <taxon>Hadenini</taxon>
        <taxon>Mythimna</taxon>
    </lineage>
</organism>
<sequence>MDSKNELFPEEEEELKALSRLPSGSSVDPISVCKCITSKEPSVEEVIDERKKVIFSAVTRTEEYLRERRIPELVRYMIAKIVTRDYKTNVADYAAKLLDKCMIFRAGHGVAPVLFEERHLVAVIKSFDPGQKGWLSAGQVRRAFITLGLTPPSEIEDRTPTDVVLNNLRVTQEKELFELLSAGVKVGHDEEEDSDEETQISGNKD</sequence>
<dbReference type="PANTHER" id="PTHR21847:SF1">
    <property type="entry name" value="EF-HAND CALCIUM-BINDING DOMAIN-CONTAINING PROTEIN 10"/>
    <property type="match status" value="1"/>
</dbReference>
<gene>
    <name evidence="2" type="ORF">PYW07_011677</name>
</gene>
<dbReference type="AlphaFoldDB" id="A0AAD7Y6W5"/>
<dbReference type="Proteomes" id="UP001231518">
    <property type="component" value="Chromosome 29"/>
</dbReference>
<evidence type="ECO:0000313" key="3">
    <source>
        <dbReference type="Proteomes" id="UP001231518"/>
    </source>
</evidence>
<evidence type="ECO:0000313" key="2">
    <source>
        <dbReference type="EMBL" id="KAJ8704489.1"/>
    </source>
</evidence>
<feature type="region of interest" description="Disordered" evidence="1">
    <location>
        <begin position="185"/>
        <end position="205"/>
    </location>
</feature>
<dbReference type="EMBL" id="JARGEI010000031">
    <property type="protein sequence ID" value="KAJ8704489.1"/>
    <property type="molecule type" value="Genomic_DNA"/>
</dbReference>
<name>A0AAD7Y6W5_MYTSE</name>
<keyword evidence="3" id="KW-1185">Reference proteome</keyword>